<reference evidence="1" key="2">
    <citation type="journal article" date="2022" name="New Phytol.">
        <title>Evolutionary transition to the ectomycorrhizal habit in the genomes of a hyperdiverse lineage of mushroom-forming fungi.</title>
        <authorList>
            <person name="Looney B."/>
            <person name="Miyauchi S."/>
            <person name="Morin E."/>
            <person name="Drula E."/>
            <person name="Courty P.E."/>
            <person name="Kohler A."/>
            <person name="Kuo A."/>
            <person name="LaButti K."/>
            <person name="Pangilinan J."/>
            <person name="Lipzen A."/>
            <person name="Riley R."/>
            <person name="Andreopoulos W."/>
            <person name="He G."/>
            <person name="Johnson J."/>
            <person name="Nolan M."/>
            <person name="Tritt A."/>
            <person name="Barry K.W."/>
            <person name="Grigoriev I.V."/>
            <person name="Nagy L.G."/>
            <person name="Hibbett D."/>
            <person name="Henrissat B."/>
            <person name="Matheny P.B."/>
            <person name="Labbe J."/>
            <person name="Martin F.M."/>
        </authorList>
    </citation>
    <scope>NUCLEOTIDE SEQUENCE</scope>
    <source>
        <strain evidence="1">FP105234-sp</strain>
    </source>
</reference>
<comment type="caution">
    <text evidence="1">The sequence shown here is derived from an EMBL/GenBank/DDBJ whole genome shotgun (WGS) entry which is preliminary data.</text>
</comment>
<evidence type="ECO:0000313" key="2">
    <source>
        <dbReference type="Proteomes" id="UP000814033"/>
    </source>
</evidence>
<sequence>MRSFLTLLPLCFLTAVFALDLPQHRLSSADEGISQGTYDDLVRYAKYSSAVYQFICPHPIGNTLVDTFSNHFTHAHGFVVRDDDRKELIVAFRGSQQLQDMVTDSNLVLAPLSSHGVPPETAASSSVHAGFMIAYNSVSRTVISAVREELDVYPDYTVIVTGHSMGGSLASIASLSLKVNLPEANVRLFTYGQPRTGDSGFADLLDDVVGRNNLHRAVHTWDGVPTMVPQYLGYRHHANEFWQFEDPSNRTNVRKCSGQEDPACSRANFSTGINAAHFVYFGQVMTVDSTLCL</sequence>
<evidence type="ECO:0000313" key="1">
    <source>
        <dbReference type="EMBL" id="KAI0047903.1"/>
    </source>
</evidence>
<protein>
    <submittedName>
        <fullName evidence="1">Alpha/beta-hydrolase</fullName>
    </submittedName>
</protein>
<accession>A0ACB8RWI6</accession>
<dbReference type="Proteomes" id="UP000814033">
    <property type="component" value="Unassembled WGS sequence"/>
</dbReference>
<gene>
    <name evidence="1" type="ORF">FA95DRAFT_1558560</name>
</gene>
<name>A0ACB8RWI6_9AGAM</name>
<reference evidence="1" key="1">
    <citation type="submission" date="2021-02" db="EMBL/GenBank/DDBJ databases">
        <authorList>
            <consortium name="DOE Joint Genome Institute"/>
            <person name="Ahrendt S."/>
            <person name="Looney B.P."/>
            <person name="Miyauchi S."/>
            <person name="Morin E."/>
            <person name="Drula E."/>
            <person name="Courty P.E."/>
            <person name="Chicoki N."/>
            <person name="Fauchery L."/>
            <person name="Kohler A."/>
            <person name="Kuo A."/>
            <person name="Labutti K."/>
            <person name="Pangilinan J."/>
            <person name="Lipzen A."/>
            <person name="Riley R."/>
            <person name="Andreopoulos W."/>
            <person name="He G."/>
            <person name="Johnson J."/>
            <person name="Barry K.W."/>
            <person name="Grigoriev I.V."/>
            <person name="Nagy L."/>
            <person name="Hibbett D."/>
            <person name="Henrissat B."/>
            <person name="Matheny P.B."/>
            <person name="Labbe J."/>
            <person name="Martin F."/>
        </authorList>
    </citation>
    <scope>NUCLEOTIDE SEQUENCE</scope>
    <source>
        <strain evidence="1">FP105234-sp</strain>
    </source>
</reference>
<dbReference type="EMBL" id="MU275895">
    <property type="protein sequence ID" value="KAI0047903.1"/>
    <property type="molecule type" value="Genomic_DNA"/>
</dbReference>
<keyword evidence="2" id="KW-1185">Reference proteome</keyword>
<proteinExistence type="predicted"/>
<organism evidence="1 2">
    <name type="scientific">Auriscalpium vulgare</name>
    <dbReference type="NCBI Taxonomy" id="40419"/>
    <lineage>
        <taxon>Eukaryota</taxon>
        <taxon>Fungi</taxon>
        <taxon>Dikarya</taxon>
        <taxon>Basidiomycota</taxon>
        <taxon>Agaricomycotina</taxon>
        <taxon>Agaricomycetes</taxon>
        <taxon>Russulales</taxon>
        <taxon>Auriscalpiaceae</taxon>
        <taxon>Auriscalpium</taxon>
    </lineage>
</organism>